<dbReference type="SUPFAM" id="SSF49899">
    <property type="entry name" value="Concanavalin A-like lectins/glucanases"/>
    <property type="match status" value="1"/>
</dbReference>
<dbReference type="Pfam" id="PF00622">
    <property type="entry name" value="SPRY"/>
    <property type="match status" value="1"/>
</dbReference>
<feature type="domain" description="B30.2/SPRY" evidence="1">
    <location>
        <begin position="1"/>
        <end position="197"/>
    </location>
</feature>
<dbReference type="Proteomes" id="UP000016930">
    <property type="component" value="Unassembled WGS sequence"/>
</dbReference>
<reference evidence="2 3" key="1">
    <citation type="journal article" date="2012" name="Proc. Natl. Acad. Sci. U.S.A.">
        <title>Comparative genomics of Ceriporiopsis subvermispora and Phanerochaete chrysosporium provide insight into selective ligninolysis.</title>
        <authorList>
            <person name="Fernandez-Fueyo E."/>
            <person name="Ruiz-Duenas F.J."/>
            <person name="Ferreira P."/>
            <person name="Floudas D."/>
            <person name="Hibbett D.S."/>
            <person name="Canessa P."/>
            <person name="Larrondo L.F."/>
            <person name="James T.Y."/>
            <person name="Seelenfreund D."/>
            <person name="Lobos S."/>
            <person name="Polanco R."/>
            <person name="Tello M."/>
            <person name="Honda Y."/>
            <person name="Watanabe T."/>
            <person name="Watanabe T."/>
            <person name="Ryu J.S."/>
            <person name="Kubicek C.P."/>
            <person name="Schmoll M."/>
            <person name="Gaskell J."/>
            <person name="Hammel K.E."/>
            <person name="St John F.J."/>
            <person name="Vanden Wymelenberg A."/>
            <person name="Sabat G."/>
            <person name="Splinter BonDurant S."/>
            <person name="Syed K."/>
            <person name="Yadav J.S."/>
            <person name="Doddapaneni H."/>
            <person name="Subramanian V."/>
            <person name="Lavin J.L."/>
            <person name="Oguiza J.A."/>
            <person name="Perez G."/>
            <person name="Pisabarro A.G."/>
            <person name="Ramirez L."/>
            <person name="Santoyo F."/>
            <person name="Master E."/>
            <person name="Coutinho P.M."/>
            <person name="Henrissat B."/>
            <person name="Lombard V."/>
            <person name="Magnuson J.K."/>
            <person name="Kuees U."/>
            <person name="Hori C."/>
            <person name="Igarashi K."/>
            <person name="Samejima M."/>
            <person name="Held B.W."/>
            <person name="Barry K.W."/>
            <person name="LaButti K.M."/>
            <person name="Lapidus A."/>
            <person name="Lindquist E.A."/>
            <person name="Lucas S.M."/>
            <person name="Riley R."/>
            <person name="Salamov A.A."/>
            <person name="Hoffmeister D."/>
            <person name="Schwenk D."/>
            <person name="Hadar Y."/>
            <person name="Yarden O."/>
            <person name="de Vries R.P."/>
            <person name="Wiebenga A."/>
            <person name="Stenlid J."/>
            <person name="Eastwood D."/>
            <person name="Grigoriev I.V."/>
            <person name="Berka R.M."/>
            <person name="Blanchette R.A."/>
            <person name="Kersten P."/>
            <person name="Martinez A.T."/>
            <person name="Vicuna R."/>
            <person name="Cullen D."/>
        </authorList>
    </citation>
    <scope>NUCLEOTIDE SEQUENCE [LARGE SCALE GENOMIC DNA]</scope>
    <source>
        <strain evidence="2 3">B</strain>
    </source>
</reference>
<proteinExistence type="predicted"/>
<dbReference type="HOGENOM" id="CLU_077693_1_0_1"/>
<dbReference type="EMBL" id="KB445791">
    <property type="protein sequence ID" value="EMD41298.1"/>
    <property type="molecule type" value="Genomic_DNA"/>
</dbReference>
<dbReference type="InterPro" id="IPR050618">
    <property type="entry name" value="Ubq-SigPath_Reg"/>
</dbReference>
<dbReference type="STRING" id="914234.M2QW23"/>
<evidence type="ECO:0000259" key="1">
    <source>
        <dbReference type="PROSITE" id="PS50188"/>
    </source>
</evidence>
<dbReference type="PANTHER" id="PTHR12864">
    <property type="entry name" value="RAN BINDING PROTEIN 9-RELATED"/>
    <property type="match status" value="1"/>
</dbReference>
<dbReference type="InterPro" id="IPR043136">
    <property type="entry name" value="B30.2/SPRY_sf"/>
</dbReference>
<dbReference type="PROSITE" id="PS50188">
    <property type="entry name" value="B302_SPRY"/>
    <property type="match status" value="1"/>
</dbReference>
<gene>
    <name evidence="2" type="ORF">CERSUDRAFT_109896</name>
</gene>
<sequence>MAQEHTDPFADPVMHLPTRWSDQDRHPLLVISADGRELTFNVPAARTAGEKDSGAARADRPIPLECGIYYYEVEILHRGQKGHIGVGFCTGDTLLTRLPGWEEQSWAYHADDGYAFEGQKDGVPYRPTFNTGYVIGCGIDFLQNRAFYTKNGAFIDVAFEGVMPPTSTPGLPLELFPVVGMRHNDEKIRANFGDAPFRYAIAEYIHGQRGSADTD</sequence>
<dbReference type="SMART" id="SM00449">
    <property type="entry name" value="SPRY"/>
    <property type="match status" value="1"/>
</dbReference>
<organism evidence="2 3">
    <name type="scientific">Ceriporiopsis subvermispora (strain B)</name>
    <name type="common">White-rot fungus</name>
    <name type="synonym">Gelatoporia subvermispora</name>
    <dbReference type="NCBI Taxonomy" id="914234"/>
    <lineage>
        <taxon>Eukaryota</taxon>
        <taxon>Fungi</taxon>
        <taxon>Dikarya</taxon>
        <taxon>Basidiomycota</taxon>
        <taxon>Agaricomycotina</taxon>
        <taxon>Agaricomycetes</taxon>
        <taxon>Polyporales</taxon>
        <taxon>Gelatoporiaceae</taxon>
        <taxon>Gelatoporia</taxon>
    </lineage>
</organism>
<accession>M2QW23</accession>
<protein>
    <recommendedName>
        <fullName evidence="1">B30.2/SPRY domain-containing protein</fullName>
    </recommendedName>
</protein>
<evidence type="ECO:0000313" key="2">
    <source>
        <dbReference type="EMBL" id="EMD41298.1"/>
    </source>
</evidence>
<dbReference type="Gene3D" id="2.60.120.920">
    <property type="match status" value="1"/>
</dbReference>
<keyword evidence="3" id="KW-1185">Reference proteome</keyword>
<dbReference type="InterPro" id="IPR001870">
    <property type="entry name" value="B30.2/SPRY"/>
</dbReference>
<dbReference type="InterPro" id="IPR003877">
    <property type="entry name" value="SPRY_dom"/>
</dbReference>
<name>M2QW23_CERS8</name>
<evidence type="ECO:0000313" key="3">
    <source>
        <dbReference type="Proteomes" id="UP000016930"/>
    </source>
</evidence>
<dbReference type="OrthoDB" id="25503at2759"/>
<dbReference type="InterPro" id="IPR013320">
    <property type="entry name" value="ConA-like_dom_sf"/>
</dbReference>
<dbReference type="AlphaFoldDB" id="M2QW23"/>